<dbReference type="SUPFAM" id="SSF56349">
    <property type="entry name" value="DNA breaking-rejoining enzymes"/>
    <property type="match status" value="1"/>
</dbReference>
<gene>
    <name evidence="8" type="ORF">ACFFJH_00150</name>
</gene>
<evidence type="ECO:0000256" key="3">
    <source>
        <dbReference type="ARBA" id="ARBA00023125"/>
    </source>
</evidence>
<dbReference type="Proteomes" id="UP001589844">
    <property type="component" value="Unassembled WGS sequence"/>
</dbReference>
<dbReference type="InterPro" id="IPR011010">
    <property type="entry name" value="DNA_brk_join_enz"/>
</dbReference>
<dbReference type="PANTHER" id="PTHR30349">
    <property type="entry name" value="PHAGE INTEGRASE-RELATED"/>
    <property type="match status" value="1"/>
</dbReference>
<dbReference type="InterPro" id="IPR044068">
    <property type="entry name" value="CB"/>
</dbReference>
<dbReference type="Gene3D" id="1.10.150.130">
    <property type="match status" value="1"/>
</dbReference>
<dbReference type="InterPro" id="IPR002104">
    <property type="entry name" value="Integrase_catalytic"/>
</dbReference>
<dbReference type="InterPro" id="IPR010998">
    <property type="entry name" value="Integrase_recombinase_N"/>
</dbReference>
<evidence type="ECO:0000313" key="9">
    <source>
        <dbReference type="Proteomes" id="UP001589844"/>
    </source>
</evidence>
<proteinExistence type="inferred from homology"/>
<dbReference type="RefSeq" id="WP_390209230.1">
    <property type="nucleotide sequence ID" value="NZ_JBHLXJ010000002.1"/>
</dbReference>
<evidence type="ECO:0000313" key="8">
    <source>
        <dbReference type="EMBL" id="MFC0348208.1"/>
    </source>
</evidence>
<keyword evidence="9" id="KW-1185">Reference proteome</keyword>
<name>A0ABV6I8U0_9BURK</name>
<keyword evidence="3 5" id="KW-0238">DNA-binding</keyword>
<protein>
    <submittedName>
        <fullName evidence="8">Integron integrase</fullName>
    </submittedName>
</protein>
<dbReference type="InterPro" id="IPR011946">
    <property type="entry name" value="Integrase_integron-type"/>
</dbReference>
<dbReference type="Gene3D" id="1.10.443.10">
    <property type="entry name" value="Intergrase catalytic core"/>
    <property type="match status" value="1"/>
</dbReference>
<feature type="domain" description="Tyr recombinase" evidence="6">
    <location>
        <begin position="111"/>
        <end position="329"/>
    </location>
</feature>
<evidence type="ECO:0000256" key="1">
    <source>
        <dbReference type="ARBA" id="ARBA00008857"/>
    </source>
</evidence>
<reference evidence="8 9" key="1">
    <citation type="submission" date="2024-09" db="EMBL/GenBank/DDBJ databases">
        <authorList>
            <person name="Sun Q."/>
            <person name="Mori K."/>
        </authorList>
    </citation>
    <scope>NUCLEOTIDE SEQUENCE [LARGE SCALE GENOMIC DNA]</scope>
    <source>
        <strain evidence="8 9">CCM 8677</strain>
    </source>
</reference>
<sequence length="331" mass="38632">MNKNITSQTVAKPRLLDQVRERMRYKHYSLSTEKVYVYWIRFFIRWSGLRHPLEMGVREVENFLTMLATERHVSPSTHKQALCAILFLYKEVLQIELPWMEQIGRPKTQQRLPVVFTKLEVQSILQELNRTHTEYGLFASLLYGTGMRIMEAARLRIKDIDFDHSAIIIREAKGGKERVIMLPDSLRTSMQNQIQQSRRIWRADLDAHMSGVEMPFAIDKKYPQAGHSLAWFWFFPQATYSTDPRSGIVRRHHLYPQTFRRAFTTALKQLNLHKPATPHTLRHSFATHLLQSGCDIRTVQDLLGHSDVSTTMIYTHVLKITAGVRSPLDHL</sequence>
<accession>A0ABV6I8U0</accession>
<keyword evidence="4" id="KW-0233">DNA recombination</keyword>
<dbReference type="NCBIfam" id="NF011946">
    <property type="entry name" value="PRK15417.1"/>
    <property type="match status" value="1"/>
</dbReference>
<dbReference type="InterPro" id="IPR013762">
    <property type="entry name" value="Integrase-like_cat_sf"/>
</dbReference>
<dbReference type="Pfam" id="PF13495">
    <property type="entry name" value="Phage_int_SAM_4"/>
    <property type="match status" value="1"/>
</dbReference>
<evidence type="ECO:0000256" key="2">
    <source>
        <dbReference type="ARBA" id="ARBA00022908"/>
    </source>
</evidence>
<dbReference type="PANTHER" id="PTHR30349:SF64">
    <property type="entry name" value="PROPHAGE INTEGRASE INTD-RELATED"/>
    <property type="match status" value="1"/>
</dbReference>
<dbReference type="InterPro" id="IPR050090">
    <property type="entry name" value="Tyrosine_recombinase_XerCD"/>
</dbReference>
<evidence type="ECO:0000256" key="4">
    <source>
        <dbReference type="ARBA" id="ARBA00023172"/>
    </source>
</evidence>
<feature type="domain" description="Core-binding (CB)" evidence="7">
    <location>
        <begin position="13"/>
        <end position="93"/>
    </location>
</feature>
<dbReference type="Pfam" id="PF00589">
    <property type="entry name" value="Phage_integrase"/>
    <property type="match status" value="1"/>
</dbReference>
<comment type="caution">
    <text evidence="8">The sequence shown here is derived from an EMBL/GenBank/DDBJ whole genome shotgun (WGS) entry which is preliminary data.</text>
</comment>
<evidence type="ECO:0000256" key="5">
    <source>
        <dbReference type="PROSITE-ProRule" id="PRU01248"/>
    </source>
</evidence>
<dbReference type="PROSITE" id="PS51898">
    <property type="entry name" value="TYR_RECOMBINASE"/>
    <property type="match status" value="1"/>
</dbReference>
<dbReference type="NCBIfam" id="TIGR02249">
    <property type="entry name" value="integrase_gron"/>
    <property type="match status" value="1"/>
</dbReference>
<dbReference type="PROSITE" id="PS51900">
    <property type="entry name" value="CB"/>
    <property type="match status" value="1"/>
</dbReference>
<organism evidence="8 9">
    <name type="scientific">Undibacterium danionis</name>
    <dbReference type="NCBI Taxonomy" id="1812100"/>
    <lineage>
        <taxon>Bacteria</taxon>
        <taxon>Pseudomonadati</taxon>
        <taxon>Pseudomonadota</taxon>
        <taxon>Betaproteobacteria</taxon>
        <taxon>Burkholderiales</taxon>
        <taxon>Oxalobacteraceae</taxon>
        <taxon>Undibacterium</taxon>
    </lineage>
</organism>
<dbReference type="InterPro" id="IPR004107">
    <property type="entry name" value="Integrase_SAM-like_N"/>
</dbReference>
<comment type="similarity">
    <text evidence="1">Belongs to the 'phage' integrase family.</text>
</comment>
<evidence type="ECO:0000259" key="7">
    <source>
        <dbReference type="PROSITE" id="PS51900"/>
    </source>
</evidence>
<evidence type="ECO:0000259" key="6">
    <source>
        <dbReference type="PROSITE" id="PS51898"/>
    </source>
</evidence>
<dbReference type="EMBL" id="JBHLXJ010000002">
    <property type="protein sequence ID" value="MFC0348208.1"/>
    <property type="molecule type" value="Genomic_DNA"/>
</dbReference>
<keyword evidence="2" id="KW-0229">DNA integration</keyword>